<evidence type="ECO:0000313" key="3">
    <source>
        <dbReference type="Proteomes" id="UP000012488"/>
    </source>
</evidence>
<dbReference type="AlphaFoldDB" id="A0A6B9FLY8"/>
<accession>A0A6B9FLY8</accession>
<protein>
    <submittedName>
        <fullName evidence="2">Uncharacterized protein</fullName>
    </submittedName>
</protein>
<proteinExistence type="predicted"/>
<dbReference type="KEGG" id="mmes:MMSR116_18345"/>
<dbReference type="OrthoDB" id="5905861at2"/>
<dbReference type="Proteomes" id="UP000012488">
    <property type="component" value="Chromosome"/>
</dbReference>
<name>A0A6B9FLY8_9HYPH</name>
<evidence type="ECO:0000313" key="2">
    <source>
        <dbReference type="EMBL" id="QGY03631.1"/>
    </source>
</evidence>
<feature type="region of interest" description="Disordered" evidence="1">
    <location>
        <begin position="290"/>
        <end position="309"/>
    </location>
</feature>
<reference evidence="2 3" key="2">
    <citation type="journal article" date="2013" name="Genome Announc.">
        <title>Draft Genome Sequence of Methylobacterium mesophilicum Strain SR1.6/6, Isolated from Citrus sinensis.</title>
        <authorList>
            <person name="Marinho Almeida D."/>
            <person name="Dini-Andreote F."/>
            <person name="Camargo Neves A.A."/>
            <person name="Juca Ramos R.T."/>
            <person name="Andreote F.D."/>
            <person name="Carneiro A.R."/>
            <person name="Oliveira de Souza Lima A."/>
            <person name="Caracciolo Gomes de Sa P.H."/>
            <person name="Ribeiro Barbosa M.S."/>
            <person name="Araujo W.L."/>
            <person name="Silva A."/>
        </authorList>
    </citation>
    <scope>NUCLEOTIDE SEQUENCE [LARGE SCALE GENOMIC DNA]</scope>
    <source>
        <strain evidence="2 3">SR1.6/6</strain>
    </source>
</reference>
<gene>
    <name evidence="2" type="ORF">MMSR116_18345</name>
</gene>
<organism evidence="2 3">
    <name type="scientific">Methylobacterium mesophilicum SR1.6/6</name>
    <dbReference type="NCBI Taxonomy" id="908290"/>
    <lineage>
        <taxon>Bacteria</taxon>
        <taxon>Pseudomonadati</taxon>
        <taxon>Pseudomonadota</taxon>
        <taxon>Alphaproteobacteria</taxon>
        <taxon>Hyphomicrobiales</taxon>
        <taxon>Methylobacteriaceae</taxon>
        <taxon>Methylobacterium</taxon>
    </lineage>
</organism>
<reference evidence="2 3" key="1">
    <citation type="journal article" date="2012" name="Genet. Mol. Biol.">
        <title>Analysis of 16S rRNA and mxaF genes revealing insights into Methylobacterium niche-specific plant association.</title>
        <authorList>
            <person name="Dourado M.N."/>
            <person name="Andreote F.D."/>
            <person name="Dini-Andreote F."/>
            <person name="Conti R."/>
            <person name="Araujo J.M."/>
            <person name="Araujo W.L."/>
        </authorList>
    </citation>
    <scope>NUCLEOTIDE SEQUENCE [LARGE SCALE GENOMIC DNA]</scope>
    <source>
        <strain evidence="2 3">SR1.6/6</strain>
    </source>
</reference>
<sequence>MLLDPFQSAEIKINRAKHHLDDLDRQVTSFFERGAVRIVFEHDDEMSAGVGWESSAFVYRQREKIPLEWGAAIGDVIHNLRASLDLMVSDIFRLTKGNPQDIGYVHFPFARDKDRLHEQIRARRLNRIGKKFIEAIEHIAPYKDGNRGLRAIHDLDVLDKHQALVPTVAIVEIDWPVSVTNSEKFVTSVAHDGQRIIMIPKALCPLDYGTTIKADFSIIFGEGSAFERTYVVKQLEASVTSIESILKLFKHVATEQGLIKNPDGISQEVVREIPTGNLNWGNAILKKDDTDVERRDRRRPAADDQISQS</sequence>
<dbReference type="EMBL" id="CP043538">
    <property type="protein sequence ID" value="QGY03631.1"/>
    <property type="molecule type" value="Genomic_DNA"/>
</dbReference>
<dbReference type="RefSeq" id="WP_158169006.1">
    <property type="nucleotide sequence ID" value="NZ_CP043538.1"/>
</dbReference>
<feature type="compositionally biased region" description="Basic and acidic residues" evidence="1">
    <location>
        <begin position="290"/>
        <end position="302"/>
    </location>
</feature>
<evidence type="ECO:0000256" key="1">
    <source>
        <dbReference type="SAM" id="MobiDB-lite"/>
    </source>
</evidence>